<sequence>MGMPFLTVLDERFTLFGERFVPVTNRIAFLRADGEVAVRGSAEWANGLSNYSASWRHEDLSVEEGLASLEPLCGDDYRVELIVPTANPE</sequence>
<proteinExistence type="predicted"/>
<organism evidence="1 2">
    <name type="scientific">Schaalia canis</name>
    <dbReference type="NCBI Taxonomy" id="100469"/>
    <lineage>
        <taxon>Bacteria</taxon>
        <taxon>Bacillati</taxon>
        <taxon>Actinomycetota</taxon>
        <taxon>Actinomycetes</taxon>
        <taxon>Actinomycetales</taxon>
        <taxon>Actinomycetaceae</taxon>
        <taxon>Schaalia</taxon>
    </lineage>
</organism>
<protein>
    <submittedName>
        <fullName evidence="1">Uncharacterized protein</fullName>
    </submittedName>
</protein>
<dbReference type="OrthoDB" id="8610356at2"/>
<reference evidence="1 2" key="1">
    <citation type="submission" date="2018-11" db="EMBL/GenBank/DDBJ databases">
        <title>Genomes From Bacteria Associated with the Canine Oral Cavity: a Test Case for Automated Genome-Based Taxonomic Assignment.</title>
        <authorList>
            <person name="Coil D.A."/>
            <person name="Jospin G."/>
            <person name="Darling A.E."/>
            <person name="Wallis C."/>
            <person name="Davis I.J."/>
            <person name="Harris S."/>
            <person name="Eisen J.A."/>
            <person name="Holcombe L.J."/>
            <person name="O'Flynn C."/>
        </authorList>
    </citation>
    <scope>NUCLEOTIDE SEQUENCE [LARGE SCALE GENOMIC DNA]</scope>
    <source>
        <strain evidence="1 2">OH770</strain>
    </source>
</reference>
<gene>
    <name evidence="1" type="ORF">EII11_07950</name>
</gene>
<comment type="caution">
    <text evidence="1">The sequence shown here is derived from an EMBL/GenBank/DDBJ whole genome shotgun (WGS) entry which is preliminary data.</text>
</comment>
<dbReference type="AlphaFoldDB" id="A0A3P1SES0"/>
<dbReference type="Proteomes" id="UP000280444">
    <property type="component" value="Unassembled WGS sequence"/>
</dbReference>
<name>A0A3P1SES0_9ACTO</name>
<keyword evidence="2" id="KW-1185">Reference proteome</keyword>
<evidence type="ECO:0000313" key="2">
    <source>
        <dbReference type="Proteomes" id="UP000280444"/>
    </source>
</evidence>
<dbReference type="RefSeq" id="WP_124871236.1">
    <property type="nucleotide sequence ID" value="NZ_RQZF01000009.1"/>
</dbReference>
<accession>A0A3P1SES0</accession>
<evidence type="ECO:0000313" key="1">
    <source>
        <dbReference type="EMBL" id="RRC94812.1"/>
    </source>
</evidence>
<dbReference type="EMBL" id="RQZF01000009">
    <property type="protein sequence ID" value="RRC94812.1"/>
    <property type="molecule type" value="Genomic_DNA"/>
</dbReference>